<feature type="transmembrane region" description="Helical" evidence="1">
    <location>
        <begin position="61"/>
        <end position="78"/>
    </location>
</feature>
<feature type="transmembrane region" description="Helical" evidence="1">
    <location>
        <begin position="117"/>
        <end position="138"/>
    </location>
</feature>
<evidence type="ECO:0000313" key="3">
    <source>
        <dbReference type="Proteomes" id="UP001596119"/>
    </source>
</evidence>
<proteinExistence type="predicted"/>
<comment type="caution">
    <text evidence="2">The sequence shown here is derived from an EMBL/GenBank/DDBJ whole genome shotgun (WGS) entry which is preliminary data.</text>
</comment>
<dbReference type="EMBL" id="JBHSQK010000011">
    <property type="protein sequence ID" value="MFC5948075.1"/>
    <property type="molecule type" value="Genomic_DNA"/>
</dbReference>
<gene>
    <name evidence="2" type="ORF">ACFQH9_07285</name>
</gene>
<keyword evidence="1" id="KW-0472">Membrane</keyword>
<organism evidence="2 3">
    <name type="scientific">Pseudonocardia lutea</name>
    <dbReference type="NCBI Taxonomy" id="2172015"/>
    <lineage>
        <taxon>Bacteria</taxon>
        <taxon>Bacillati</taxon>
        <taxon>Actinomycetota</taxon>
        <taxon>Actinomycetes</taxon>
        <taxon>Pseudonocardiales</taxon>
        <taxon>Pseudonocardiaceae</taxon>
        <taxon>Pseudonocardia</taxon>
    </lineage>
</organism>
<keyword evidence="3" id="KW-1185">Reference proteome</keyword>
<keyword evidence="1" id="KW-0812">Transmembrane</keyword>
<feature type="transmembrane region" description="Helical" evidence="1">
    <location>
        <begin position="20"/>
        <end position="41"/>
    </location>
</feature>
<dbReference type="Pfam" id="PF14325">
    <property type="entry name" value="DUF4383"/>
    <property type="match status" value="1"/>
</dbReference>
<name>A0ABW1I4U3_9PSEU</name>
<dbReference type="RefSeq" id="WP_379565133.1">
    <property type="nucleotide sequence ID" value="NZ_JBHSQK010000011.1"/>
</dbReference>
<reference evidence="3" key="1">
    <citation type="journal article" date="2019" name="Int. J. Syst. Evol. Microbiol.">
        <title>The Global Catalogue of Microorganisms (GCM) 10K type strain sequencing project: providing services to taxonomists for standard genome sequencing and annotation.</title>
        <authorList>
            <consortium name="The Broad Institute Genomics Platform"/>
            <consortium name="The Broad Institute Genome Sequencing Center for Infectious Disease"/>
            <person name="Wu L."/>
            <person name="Ma J."/>
        </authorList>
    </citation>
    <scope>NUCLEOTIDE SEQUENCE [LARGE SCALE GENOMIC DNA]</scope>
    <source>
        <strain evidence="3">CGMCC 4.7397</strain>
    </source>
</reference>
<evidence type="ECO:0000313" key="2">
    <source>
        <dbReference type="EMBL" id="MFC5948075.1"/>
    </source>
</evidence>
<dbReference type="Proteomes" id="UP001596119">
    <property type="component" value="Unassembled WGS sequence"/>
</dbReference>
<sequence length="164" mass="17208">MSDRSAEQGPGHAPFPWVQLGALVLGALLMLYGMVGFWPAFSPPGPDGRQSTLLGLEVNPLRSALTLALGVIGMVCATRMSSARGYGWLLAVVSAVFVVFGILGIADPAVDWLGMNVPSTVVAGVFVLLGLVLALGPVRRSFPGGNRYEPAVHGEPADRERKGR</sequence>
<evidence type="ECO:0000256" key="1">
    <source>
        <dbReference type="SAM" id="Phobius"/>
    </source>
</evidence>
<protein>
    <submittedName>
        <fullName evidence="2">DUF4383 domain-containing protein</fullName>
    </submittedName>
</protein>
<feature type="transmembrane region" description="Helical" evidence="1">
    <location>
        <begin position="85"/>
        <end position="105"/>
    </location>
</feature>
<keyword evidence="1" id="KW-1133">Transmembrane helix</keyword>
<accession>A0ABW1I4U3</accession>